<feature type="region of interest" description="Disordered" evidence="1">
    <location>
        <begin position="32"/>
        <end position="52"/>
    </location>
</feature>
<feature type="non-terminal residue" evidence="2">
    <location>
        <position position="1"/>
    </location>
</feature>
<dbReference type="AlphaFoldDB" id="A0A699U2C3"/>
<organism evidence="2">
    <name type="scientific">Tanacetum cinerariifolium</name>
    <name type="common">Dalmatian daisy</name>
    <name type="synonym">Chrysanthemum cinerariifolium</name>
    <dbReference type="NCBI Taxonomy" id="118510"/>
    <lineage>
        <taxon>Eukaryota</taxon>
        <taxon>Viridiplantae</taxon>
        <taxon>Streptophyta</taxon>
        <taxon>Embryophyta</taxon>
        <taxon>Tracheophyta</taxon>
        <taxon>Spermatophyta</taxon>
        <taxon>Magnoliopsida</taxon>
        <taxon>eudicotyledons</taxon>
        <taxon>Gunneridae</taxon>
        <taxon>Pentapetalae</taxon>
        <taxon>asterids</taxon>
        <taxon>campanulids</taxon>
        <taxon>Asterales</taxon>
        <taxon>Asteraceae</taxon>
        <taxon>Asteroideae</taxon>
        <taxon>Anthemideae</taxon>
        <taxon>Anthemidinae</taxon>
        <taxon>Tanacetum</taxon>
    </lineage>
</organism>
<proteinExistence type="predicted"/>
<evidence type="ECO:0000313" key="2">
    <source>
        <dbReference type="EMBL" id="GFD16457.1"/>
    </source>
</evidence>
<protein>
    <submittedName>
        <fullName evidence="2">Uncharacterized protein</fullName>
    </submittedName>
</protein>
<dbReference type="EMBL" id="BKCJ011293397">
    <property type="protein sequence ID" value="GFD16457.1"/>
    <property type="molecule type" value="Genomic_DNA"/>
</dbReference>
<comment type="caution">
    <text evidence="2">The sequence shown here is derived from an EMBL/GenBank/DDBJ whole genome shotgun (WGS) entry which is preliminary data.</text>
</comment>
<accession>A0A699U2C3</accession>
<sequence length="88" mass="10722">KFEQWQFRIQQYLQHEHYALWEVIEFEDSYKVPTNTDPDNTTTRKDDEQSGRTVTITTEDMQRKKNDVKARTTLLLYLPDEHQLRFSK</sequence>
<gene>
    <name evidence="2" type="ORF">Tci_888426</name>
</gene>
<name>A0A699U2C3_TANCI</name>
<reference evidence="2" key="1">
    <citation type="journal article" date="2019" name="Sci. Rep.">
        <title>Draft genome of Tanacetum cinerariifolium, the natural source of mosquito coil.</title>
        <authorList>
            <person name="Yamashiro T."/>
            <person name="Shiraishi A."/>
            <person name="Satake H."/>
            <person name="Nakayama K."/>
        </authorList>
    </citation>
    <scope>NUCLEOTIDE SEQUENCE</scope>
</reference>
<evidence type="ECO:0000256" key="1">
    <source>
        <dbReference type="SAM" id="MobiDB-lite"/>
    </source>
</evidence>